<sequence>MPHLSFFWLEPNNHHHIRAIQSNLCHSIKKAARYNRLTLPSIPDTLLTLNRLCENSETTIHDVANLLINDPVLTANIIRTANSTLFNRRNITCHDILTAVSRLGIFRIRDIITAQTIYSLKNTTIENIECNQLLKNSAFHSRQFAATMALICQRMHKHSNKQLKLEPEKALLTGLLADIGLFGLINEYANFIKQGNYLDFNIAKYIFQDNCALASKIVLTQWGFDADYITVATNPITTHHDSEISYLTIARMAHHLLLFKANDAAINEHEVELDLAGAEVMYELTNMSPFEFDNQLKQIIQNCGIEYHCNHCY</sequence>
<proteinExistence type="predicted"/>
<dbReference type="AlphaFoldDB" id="A0A1Y6MGY0"/>
<dbReference type="EMBL" id="FYAK01000003">
    <property type="protein sequence ID" value="SMY35825.1"/>
    <property type="molecule type" value="Genomic_DNA"/>
</dbReference>
<evidence type="ECO:0000259" key="1">
    <source>
        <dbReference type="PROSITE" id="PS51833"/>
    </source>
</evidence>
<dbReference type="InterPro" id="IPR013976">
    <property type="entry name" value="HDOD"/>
</dbReference>
<feature type="domain" description="HDOD" evidence="1">
    <location>
        <begin position="39"/>
        <end position="238"/>
    </location>
</feature>
<dbReference type="InterPro" id="IPR052340">
    <property type="entry name" value="RNase_Y/CdgJ"/>
</dbReference>
<keyword evidence="3" id="KW-1185">Reference proteome</keyword>
<organism evidence="2 3">
    <name type="scientific">Photobacterium malacitanum</name>
    <dbReference type="NCBI Taxonomy" id="2204294"/>
    <lineage>
        <taxon>Bacteria</taxon>
        <taxon>Pseudomonadati</taxon>
        <taxon>Pseudomonadota</taxon>
        <taxon>Gammaproteobacteria</taxon>
        <taxon>Vibrionales</taxon>
        <taxon>Vibrionaceae</taxon>
        <taxon>Photobacterium</taxon>
    </lineage>
</organism>
<dbReference type="PROSITE" id="PS51833">
    <property type="entry name" value="HDOD"/>
    <property type="match status" value="1"/>
</dbReference>
<dbReference type="PANTHER" id="PTHR33525:SF3">
    <property type="entry name" value="RIBONUCLEASE Y"/>
    <property type="match status" value="1"/>
</dbReference>
<protein>
    <submittedName>
        <fullName evidence="2">HDOD domain protein</fullName>
    </submittedName>
</protein>
<dbReference type="RefSeq" id="WP_087845217.1">
    <property type="nucleotide sequence ID" value="NZ_FYAK01000003.1"/>
</dbReference>
<gene>
    <name evidence="2" type="ORF">PMAL9190_02195</name>
</gene>
<dbReference type="Proteomes" id="UP000195963">
    <property type="component" value="Unassembled WGS sequence"/>
</dbReference>
<name>A0A1Y6MGY0_9GAMM</name>
<dbReference type="PANTHER" id="PTHR33525">
    <property type="match status" value="1"/>
</dbReference>
<evidence type="ECO:0000313" key="2">
    <source>
        <dbReference type="EMBL" id="SMY35825.1"/>
    </source>
</evidence>
<reference evidence="3" key="1">
    <citation type="submission" date="2017-06" db="EMBL/GenBank/DDBJ databases">
        <authorList>
            <person name="Rodrigo-Torres L."/>
            <person name="Arahal R.D."/>
            <person name="Lucena T."/>
        </authorList>
    </citation>
    <scope>NUCLEOTIDE SEQUENCE [LARGE SCALE GENOMIC DNA]</scope>
    <source>
        <strain evidence="3">CECT 9190</strain>
    </source>
</reference>
<evidence type="ECO:0000313" key="3">
    <source>
        <dbReference type="Proteomes" id="UP000195963"/>
    </source>
</evidence>
<dbReference type="SUPFAM" id="SSF109604">
    <property type="entry name" value="HD-domain/PDEase-like"/>
    <property type="match status" value="1"/>
</dbReference>
<accession>A0A1Y6MGY0</accession>
<dbReference type="Gene3D" id="1.10.3210.10">
    <property type="entry name" value="Hypothetical protein af1432"/>
    <property type="match status" value="1"/>
</dbReference>
<dbReference type="Pfam" id="PF08668">
    <property type="entry name" value="HDOD"/>
    <property type="match status" value="1"/>
</dbReference>